<dbReference type="InterPro" id="IPR042099">
    <property type="entry name" value="ANL_N_sf"/>
</dbReference>
<feature type="domain" description="Carrier" evidence="9">
    <location>
        <begin position="3680"/>
        <end position="3755"/>
    </location>
</feature>
<dbReference type="FunFam" id="3.40.50.12780:FF:000012">
    <property type="entry name" value="Non-ribosomal peptide synthetase"/>
    <property type="match status" value="4"/>
</dbReference>
<dbReference type="Gene3D" id="1.10.1200.10">
    <property type="entry name" value="ACP-like"/>
    <property type="match status" value="6"/>
</dbReference>
<dbReference type="InterPro" id="IPR000873">
    <property type="entry name" value="AMP-dep_synth/lig_dom"/>
</dbReference>
<accession>A0A494Y2N4</accession>
<feature type="domain" description="Carrier" evidence="9">
    <location>
        <begin position="581"/>
        <end position="656"/>
    </location>
</feature>
<keyword evidence="11" id="KW-1185">Reference proteome</keyword>
<dbReference type="FunFam" id="1.10.1200.10:FF:000005">
    <property type="entry name" value="Nonribosomal peptide synthetase 1"/>
    <property type="match status" value="6"/>
</dbReference>
<dbReference type="InterPro" id="IPR020845">
    <property type="entry name" value="AMP-binding_CS"/>
</dbReference>
<dbReference type="GO" id="GO:0044550">
    <property type="term" value="P:secondary metabolite biosynthetic process"/>
    <property type="evidence" value="ECO:0007669"/>
    <property type="project" value="UniProtKB-ARBA"/>
</dbReference>
<dbReference type="GO" id="GO:0008610">
    <property type="term" value="P:lipid biosynthetic process"/>
    <property type="evidence" value="ECO:0007669"/>
    <property type="project" value="UniProtKB-ARBA"/>
</dbReference>
<dbReference type="CDD" id="cd19534">
    <property type="entry name" value="E_NRPS"/>
    <property type="match status" value="1"/>
</dbReference>
<evidence type="ECO:0000256" key="6">
    <source>
        <dbReference type="ARBA" id="ARBA00022737"/>
    </source>
</evidence>
<dbReference type="InterPro" id="IPR009081">
    <property type="entry name" value="PP-bd_ACP"/>
</dbReference>
<dbReference type="GO" id="GO:0005829">
    <property type="term" value="C:cytosol"/>
    <property type="evidence" value="ECO:0007669"/>
    <property type="project" value="TreeGrafter"/>
</dbReference>
<dbReference type="GO" id="GO:0043041">
    <property type="term" value="P:amino acid activation for nonribosomal peptide biosynthetic process"/>
    <property type="evidence" value="ECO:0007669"/>
    <property type="project" value="TreeGrafter"/>
</dbReference>
<dbReference type="Pfam" id="PF13193">
    <property type="entry name" value="AMP-binding_C"/>
    <property type="match status" value="4"/>
</dbReference>
<dbReference type="NCBIfam" id="NF003417">
    <property type="entry name" value="PRK04813.1"/>
    <property type="match status" value="5"/>
</dbReference>
<sequence length="6412" mass="729548">MPPTIDLIDILEMQSQKASGITIISDDETITQLSYKQLFERSRRYLFGLQAQGIQPGDKIILQLENVELFLYTFWACVLGSIIPVPVTVGTNDDRKRKLLNIWKQLGYPRVMTEQRLAPIMERVTRGIEPSGESTIKLWQDSLTIAEEYLEILEDGVIIKAKLDDIALIQYSSGSTGDPKGVIVSHRNLLVNTRSIITSTHLSKLDRTLSWLPLTHDFGLIGFHLTPLIAGVSQILMPTSRFIRNPILWLTTAQQYKATVLSSPNFGYQYFLQMFNEQHAKSENWDLSGIRMILNGAEPIDHSLSVRFMKRLQLFGLSNTSIVPSYGMAEATLTVSMAPLNEWADPLLLDRRYLAVGDQIRSLKARNRHGVSFVDLGIPLNECHVRICDDEDLELIENTIGHIQLHGDNVTRGYFGNDEASRQAFTSDGWLKTGDLGLIRNGRIYITGRSKDILFINGQNVYPHDIERVAEENDGITLGRIAACGVRLESTATELLVLFVFWHGELELFTPLAFQLKQHINAVFGIKPHAVIPIRRIPKTTSGKMQRYVLAMRYQNGQYAEIEEQINRQLLQAERGRQVAGPISSTERKLLTIWRGLLQFERIGVDESFFTLGGDSLKAALLVTSIRRDYQVEVPIREVFRLQTIRELAAYVDEAEPVSMVPITPVLLTNEVPLTTDQLRVFMMSRMHPNSTSYNIPFGIELPDNVDNSRILAILQKLIKRHQSLRTSFSMNGGDTPVQLIHPDVNVVLTELLSNEKDLDSHYRSFVKPFDLSTAPLFRVCLVKDSDGRRLLLFDIHHIVADATSISILLSELVQLYEGKELSTPFLQYKDYSIWQQSRVQSDEYQDQLNEWLEMFRDGIPVLNLPSDYPRPAIQSFAGARFRFQSGSFLMHQLKKLAEESNTTIFMVLLAAFKVLFARFGGTEDIVVGTPTAGRLVPGTEDMVGMFVNMLPIRSNPKHKIPFLTYLKELRDVCLFAFDHQNIAFQQLVQELALPRDIARHPIFDVMFVMQNQWSEIYLKGKKIVPFELDDHMAKFDVGFQVIENEKELNFDISYCTDLFQSQTIQRMATSYLRVLEQIVDSPETPIGEIDLLSDIERTSLLTAFNNTKVDYPEDKLIHELFENQAKQTPDRVAIVFEGQCLTYRELDEKAEAIARILAKQSVGPDCIIGIMAKRSTEMIIGMLGILKAGAAYLPIEPDFPAERIVHMLEDSKATILLVHPEPEIEFSFEGLMLPIASIETEADVAVRLSRYGNANNLAYCIYTSGSTGRPKGVLLEHRSVVNFITGMMKHFPLADTKRLLSLTTFTFDIFVLESWLALCSGITVILSSEEERKNPQLIARLIRDHETEIVQMTPSLMRLLLEDEFAAQHLRELRLILLGGEGLPMILVEKLRSVTEARIFNMYGPTETTVWSTRAEILDPKRISVGTPIANTQVYIVNESLQLQPIGVAGELCIGGAGLARGYLNLLDLTAEKFIENPFKPDERLYRTGDLARWLPDGTIEHLGRIDHQVKIRGYRIELGEIESRLMEHVAVKEVAVVARVIGEEKVLCTYFMAESELKIDDLRRHLAATLPSYMVPTYFTPMEQMPLTSNGKLDRNALPDMEPATRVEIYTEPSTPMEERLVSLWQEVLGVERVGTTDNFFELGGHSLKAMQMVSRIHRELGADVPLREIFRYSTVKEITVWIEANATFFSHSNIEPSPIQKYYPLSSAQKRMYVLQQMNVEATTYNIPVVWILEGKLDHARLEQAFQILISQHESLRTRFVLLDGIPMQQVMEHVHFKLNYANRTTSEVSDWVQAFIQPFDMSEAPLLRVGMMTIAEDRHLLAVDFHHIIADGMTINLLARELSAIYDGEELPQLRIQYKDFSVWQNERMKTEVYHDQERYWLEQLGDELPVLQLPTDRPRPAVQSYLGDVVESVIDADLKWKLDRLAKESGSTLYMVLLAAFQTLISRHSGQEDIIVGSPIAGRLHADLDHVAGMFVNTLAIRANPQADKTFRAFLDEIREKTLGAYERQEVPFEALVENLGVQRDPSRNPVFDVMFVWQNFDRVEITLDGLKLQPYNHKQLTAKFDLTLQAEEQELGIKFKWEYSTSLFDRSTIDRWTEHWLQLLNEVTESSDVLIADIDLLPEEEKRQLAEFNNVLSEASLEWTVYELFEKRVEQTPDEVAVLFEDRRLTFCELNAKANLLAKILQEKGVGPEVIVGVVMHRSWEILVGILGIWKAGGAYLPIDPSYPQERIKFMLDDSNVDILLTNTSSKQITPYSGTTIQMDSFEWGDGLEENLPATSFPSHLAYVIYTSGTTGQPKGVMVEHRSIANNLHWHSAEYGLSSGDIVLPLYSFTFDASILHTFSPLLAGASVLLLSDDEVIDPNVVSNSLELLKVAQLCCTPGFYSQLLEMIKPEQLSLRLVTVGGDSLPEKLIVRSKAKMQDVEVANEYGPTESSVTSTILRDVQAGQKPTIGHPIPGTSVHIVNQSNRILPIGIPGELCISGRGLARGYLNRPDLTTTKFIENSFGERMYRTGDLARWLPDGKLEYLGRIDQQVKMRGYRIELGEIESRFLEHASIKEVVVDVYEDIDGDKMLCAYYIKEFPVSVDDLRAHLMVKLPSYMVPTFFIPLEKIPLTRNSKIDHKALLRPIRQFESDVYEKPATEMEKSLSVLWCEVLGVQRVGINANFFEIGGHSLKAMMLIGLIQQSLSLKVPLGDLFRYPTLREFAACIESNEVIPVISRIEPTTIQEYYPLTSSQKQMYVLKQIDPNAVAYNMSSIWMLEGQLNLEHLEHAFRHLINRHESFRTKFILVEGEPKQQIVEDVSLTISYKSGSEAMIGDWITSFVQPFDLSEPPLLRVGVMKVDEEKHLMAVDMHHIISDGASMNILVSELNAIYNGLELPEMRIQYKDYAVWQNKLIETEAYAKWETYWLDALAGELPVLQLPTDRPRPSLQTFDGDIETVVGDARLTRMLKELGHQSGATLYMVLLAAFQTLLSRYSGQDDILVGSPTAGRSHTDLESVVGMFVNTLVLRGRPQSEMTFRAFLEQIKDTTLRAFENQDVPLHVLMEKLDVQRDAGRNPLFDVMFAMQNIPINEFNLEGLKLSQFQQHTVSKFDLTLTLLESTDTLQIAWEYNIALFERETIQRWAQHWLRLLEQVAQNPDIKLSEINLLTEWETQQLLVGFNQTAADYPNNKTVHELFEEQVERTPDRVAVVFEGQSLTYAELDAKGDVVARVLAEQGAGPDRIVGIMAKRSPEMIIGMLGVLKAGAAYLPIDPDFPAERITYMLEDSGSEILLVHPELERKIVFDGLVLPVASIATDVEATARTPRYGKADSLAYCIYTSGSTGRPKGVLLEHCSVVNFITGMAKRLPLTETKRLLTLTTFTFDIFVLESWLALCSGITVILSSEEDRKSPQLIAKLIRDHEAETVQMTPSLMRVMLEDEIAAQYLRELRFILLGGEGLPLQMAENLRSLTDARIFNMYGPTETTVWSTGAEIVDPKQVSVGTPIANTKVYIVNDCLRLQPIGVAGELCIGGAGLARGYLNLPELTAEQFVVNPFKPGERMYKTGDLARWLPDGNIEHLGRIDHQVKIRGYRIELGEIESRLLEHDAVKEAVVVARADKSGDSVLCAYYVAGTPVNIDELRTHLASTLSSYMVPTFIAPIERMPLTSNGKLDRNALSAPEHVPGAVENAVSTTETEERIIALWQDVLAIEKVGITDHFFEIGGHSLKAMTLVSRIQSELGTIVPLRELFSNPTVQKLAAWIEANAIPSEYARIEPTGRQEYYTISSAQKRMIVLQQMDPKATAYNMPVVLTLEGMLDRVRLEEAFRKLIARHEPLRTRFVLTEGEPVQQVLEDVPFAISFAVGTEEEAANWVQSFVRPFDLHIAPLLRVGVLALTDRHLLAMDFHHIISDGVTMSILVKEFSALYNDLMLPPLRIQYKDFAQWERRWHESEAFFKLREYWHTRLNKRLPILQMPLDFHRGKIRSFKGNTISLTMVKEDVSRIQEMARQYNVTMNTLLLSLYAVLLCKYSAQDDIMIGSTVAGRNHADLEKQIGMFINFLPIRFKVKAEQSFTEFVEHASADLLDAYEHQDYPFDNMVDGLNMITDPARNPIFDTMLNFHQENNVEHMVLRGLQITPFPLNNQASSLDFKMDIHLEQKDSAVMQFDLQYNVELFTEASMRQLMSHFEELIRTIVRNPTIPIAQICLFSAEEEAVLSSKRWLNVSENNECLAISATFTAELIEDYVKYWTNEFDLPVNLRFAAYNQIFQEILDTSSLLSGNKGANVLLIRFEDWLRDDLTTEDHQLEQLDNTYAQLVTAIREKYKPVPYFVGLFPISPYLSLSDAVKRRLGQLNERWKIELAEIRNVYTIDFNELANMYGIHEIFDVVKDRLGHAPFSDEYYAAMGTAIARQWVAWNNISQFKVIVLDCDQTLWKGICGEDGALGVSIEGPYEVLQRFMLDRKNEGMILALSSKNNELDVWEVFDNNPGMILKKEDFAAWKINWQSKSINVRDLALELNVGIDSFVFVDDSAMECSEMMMHCPEVLTLQLPYDSDQIPSFLKHVWAFDRLNVTKEAKQRTEMYASERRRKEVQDSSFSIDEFLSGLDLQMDMRPLLTEEELERAAELTQRTNQFNLSTIRRTESELRQLLSHSDYRCLIVEVRDRFGDYGIVGLVILKRKHSVLVIDTFLLSCRVLGRNVENAVLIEIKRICIEEGMEALEASYILTEKNKPFLEFIERSGWKKTRDELGCSHYYVPLHQIPDEVKHIQYYDAESFTQKDFLTQAPLRLGNENLQLSQLMKDSGVKNEFIQRNTWEINLVNKNQLLHDSYYGPLACVTNEDLIRLPILQATEALNIENGFSAPRSELETKLAFLWEDILKVDRVGCNDNFFELGGNSLKAMTLISRMHRELGTSVPLRELFRLPTVRQLAEWIQSNDINAENSSIEPAPNQEYYTLSSAQKQMYVLQQMDLNATAYNMPSVFTLAGKLNRERLEYAFRELIARHESLRTRFILIEGEPKQQILEQVPFTMSHTSGKESEADKWIAAFVQPFNLDEAPLLRLGVMQVAEDQHLLAVDMHHIISDGVTRNVLIREINALYSGMVLSAQRIQYKDFSNWQNSLMKREEYAKREAHWLESLAGELPVLHLPTDRPRPSIQNFMGNILEMRADSELKQKLERLAQESNTTLYMVLLAAYQTLLSRYSGQDDIIVGSPVAGRLHADVHNMVGMFANTVVINGYPHANKTFCSFLQEIRETVLEAFDHQDIPFEALVEKLELCRDLSHTPVFNVLFALHNMERAEFMLDELKLIPYKWDHTVAKFDLTLQVEEQTNGLLFTWEYSTSLFDMETIRRWTGHWLQLLEQITEQPNLRLGEIDLLTGIEKWNILTAFNDSQIEYPEDRMIHELFEDQAKRTPNRVAVVFEDRELTYREIDERANAIAKVLIEHGAGSNQIVGIMATRSPDMIIGMLGILKSDAGYLTIDPDFPEERIVYMLDDSKTKILLIHPEPDTKIPFGGLVLPIASIATDRDAIVPLQRCGNADNLAYCIYTSGSTGKPKGVLLEHRSVINFITGMMESLPLAETNRLLSLTTFTFDPFVLESWVALCSGMTVILASDEERKNPQQIAKLIREHRAETVQMTPSLMRLLLEDECAVQQLREIRLILLGGEGLPPVLTDKLRSLTDARIFNMYGPTETTVWSTSAEIVDSNRITVGTPIANTQVYIVNKSLELQPIGVAGELFIGGAGLARGYLNLPALSAEKFVENPFRPGERLYRTGDLARWLPDGTIEHLGRIDHQVKIRGYRVELGEIENRLIAHEAVKEAAVVAHEVGVDRELCAYFVAESEVKIDELRLHLGASLPSYMVPKYITFIERMPLNSNGKLDRKALPDVRQNILDSREFVAPVTEIEVLLASIWQKVLHTDRVGIYDNFFVLGGDSIKAIQIVSHLHQNGWLLEVKKLLRFPTITTLVPELERKITSVLHPSIEGEVSTTPAQQWYLQERGLAPDLNLALMLYCKQGFNKNLVGLVFKSLISHHDSLRMIFKRNQKEIVQWCNGLDETNGQNEFFIEEFDLSEINDNQILHVQGICNKLQSKLDLEHGPSMVIGLFHTIDGDHLFLTIHHLLVDGVSARILTEDFISGYNQAKRNEIIKFPQKTSSIKSWASCLREYATSQQLLNEIEYWRKIESTKVKPIKPDRLITKRKVIDSNVLQLSFTVEESDLILKKSHRAYNTEVDDLLLTALGLSIAELSDSMSVVIELESHGREELFHGINVSRTIGWFTSMYPVVFQFNGCGDLGSKLKLVKNTLRGIPHKGIGYGILKYLSPRALTKELNFNNRHQVNFNYVGDLGNENSFETEIKLSSFSHERGYLTNRDEELFDPISVYGYTFNGCMHFRITYHEQEFCKKKMINLFHGFKNNLLEIAKYNVNND</sequence>
<evidence type="ECO:0000313" key="10">
    <source>
        <dbReference type="EMBL" id="RKP54146.1"/>
    </source>
</evidence>
<dbReference type="RefSeq" id="WP_120977252.1">
    <property type="nucleotide sequence ID" value="NZ_RBZM01000005.1"/>
</dbReference>
<evidence type="ECO:0000259" key="9">
    <source>
        <dbReference type="PROSITE" id="PS50075"/>
    </source>
</evidence>
<dbReference type="Gene3D" id="3.30.559.10">
    <property type="entry name" value="Chloramphenicol acetyltransferase-like domain"/>
    <property type="match status" value="6"/>
</dbReference>
<dbReference type="FunFam" id="3.40.50.980:FF:000001">
    <property type="entry name" value="Non-ribosomal peptide synthetase"/>
    <property type="match status" value="4"/>
</dbReference>
<dbReference type="Pfam" id="PF00668">
    <property type="entry name" value="Condensation"/>
    <property type="match status" value="6"/>
</dbReference>
<keyword evidence="6" id="KW-0677">Repeat</keyword>
<keyword evidence="5" id="KW-0436">Ligase</keyword>
<dbReference type="InterPro" id="IPR010060">
    <property type="entry name" value="NRPS_synth"/>
</dbReference>
<reference evidence="10 11" key="1">
    <citation type="submission" date="2018-10" db="EMBL/GenBank/DDBJ databases">
        <title>Cohnella sp. M2MS4P-1, whole genome shotgun sequence.</title>
        <authorList>
            <person name="Tuo L."/>
        </authorList>
    </citation>
    <scope>NUCLEOTIDE SEQUENCE [LARGE SCALE GENOMIC DNA]</scope>
    <source>
        <strain evidence="10 11">M2MS4P-1</strain>
    </source>
</reference>
<dbReference type="GO" id="GO:0031177">
    <property type="term" value="F:phosphopantetheine binding"/>
    <property type="evidence" value="ECO:0007669"/>
    <property type="project" value="InterPro"/>
</dbReference>
<comment type="cofactor">
    <cofactor evidence="1">
        <name>pantetheine 4'-phosphate</name>
        <dbReference type="ChEBI" id="CHEBI:47942"/>
    </cofactor>
</comment>
<dbReference type="InterPro" id="IPR001242">
    <property type="entry name" value="Condensation_dom"/>
</dbReference>
<evidence type="ECO:0000256" key="4">
    <source>
        <dbReference type="ARBA" id="ARBA00022553"/>
    </source>
</evidence>
<evidence type="ECO:0000256" key="1">
    <source>
        <dbReference type="ARBA" id="ARBA00001957"/>
    </source>
</evidence>
<keyword evidence="7" id="KW-0045">Antibiotic biosynthesis</keyword>
<dbReference type="NCBIfam" id="TIGR01733">
    <property type="entry name" value="AA-adenyl-dom"/>
    <property type="match status" value="4"/>
</dbReference>
<dbReference type="InterPro" id="IPR025110">
    <property type="entry name" value="AMP-bd_C"/>
</dbReference>
<dbReference type="CDD" id="cd19531">
    <property type="entry name" value="LCL_NRPS-like"/>
    <property type="match status" value="5"/>
</dbReference>
<evidence type="ECO:0000256" key="7">
    <source>
        <dbReference type="ARBA" id="ARBA00023194"/>
    </source>
</evidence>
<evidence type="ECO:0000256" key="2">
    <source>
        <dbReference type="ARBA" id="ARBA00006432"/>
    </source>
</evidence>
<keyword evidence="8" id="KW-0511">Multifunctional enzyme</keyword>
<dbReference type="GO" id="GO:0016874">
    <property type="term" value="F:ligase activity"/>
    <property type="evidence" value="ECO:0007669"/>
    <property type="project" value="UniProtKB-KW"/>
</dbReference>
<keyword evidence="3" id="KW-0596">Phosphopantetheine</keyword>
<dbReference type="PROSITE" id="PS50075">
    <property type="entry name" value="CARRIER"/>
    <property type="match status" value="6"/>
</dbReference>
<comment type="caution">
    <text evidence="10">The sequence shown here is derived from an EMBL/GenBank/DDBJ whole genome shotgun (WGS) entry which is preliminary data.</text>
</comment>
<dbReference type="Gene3D" id="3.40.50.1110">
    <property type="entry name" value="SGNH hydrolase"/>
    <property type="match status" value="1"/>
</dbReference>
<dbReference type="NCBIfam" id="TIGR01686">
    <property type="entry name" value="FkbH"/>
    <property type="match status" value="1"/>
</dbReference>
<evidence type="ECO:0000256" key="3">
    <source>
        <dbReference type="ARBA" id="ARBA00022450"/>
    </source>
</evidence>
<dbReference type="InterPro" id="IPR010071">
    <property type="entry name" value="AA_adenyl_dom"/>
</dbReference>
<dbReference type="PANTHER" id="PTHR45527:SF1">
    <property type="entry name" value="FATTY ACID SYNTHASE"/>
    <property type="match status" value="1"/>
</dbReference>
<dbReference type="Pfam" id="PF00550">
    <property type="entry name" value="PP-binding"/>
    <property type="match status" value="6"/>
</dbReference>
<dbReference type="SUPFAM" id="SSF56801">
    <property type="entry name" value="Acetyl-CoA synthetase-like"/>
    <property type="match status" value="5"/>
</dbReference>
<evidence type="ECO:0000256" key="5">
    <source>
        <dbReference type="ARBA" id="ARBA00022598"/>
    </source>
</evidence>
<dbReference type="InterPro" id="IPR036736">
    <property type="entry name" value="ACP-like_sf"/>
</dbReference>
<dbReference type="SUPFAM" id="SSF47336">
    <property type="entry name" value="ACP-like"/>
    <property type="match status" value="6"/>
</dbReference>
<dbReference type="CDD" id="cd05930">
    <property type="entry name" value="A_NRPS"/>
    <property type="match status" value="4"/>
</dbReference>
<dbReference type="FunFam" id="3.30.559.30:FF:000001">
    <property type="entry name" value="Non-ribosomal peptide synthetase"/>
    <property type="match status" value="2"/>
</dbReference>
<dbReference type="Gene3D" id="2.30.38.10">
    <property type="entry name" value="Luciferase, Domain 3"/>
    <property type="match status" value="3"/>
</dbReference>
<dbReference type="Gene3D" id="3.30.559.30">
    <property type="entry name" value="Nonribosomal peptide synthetase, condensation domain"/>
    <property type="match status" value="6"/>
</dbReference>
<keyword evidence="4" id="KW-0597">Phosphoprotein</keyword>
<proteinExistence type="inferred from homology"/>
<dbReference type="FunFam" id="2.30.38.10:FF:000001">
    <property type="entry name" value="Non-ribosomal peptide synthetase PvdI"/>
    <property type="match status" value="3"/>
</dbReference>
<feature type="domain" description="Carrier" evidence="9">
    <location>
        <begin position="2646"/>
        <end position="2721"/>
    </location>
</feature>
<dbReference type="InterPro" id="IPR045851">
    <property type="entry name" value="AMP-bd_C_sf"/>
</dbReference>
<feature type="domain" description="Carrier" evidence="9">
    <location>
        <begin position="4850"/>
        <end position="4925"/>
    </location>
</feature>
<dbReference type="NCBIfam" id="TIGR01720">
    <property type="entry name" value="NRPS-para261"/>
    <property type="match status" value="1"/>
</dbReference>
<dbReference type="SUPFAM" id="SSF52777">
    <property type="entry name" value="CoA-dependent acyltransferases"/>
    <property type="match status" value="12"/>
</dbReference>
<dbReference type="InterPro" id="IPR020806">
    <property type="entry name" value="PKS_PP-bd"/>
</dbReference>
<dbReference type="OrthoDB" id="9765680at2"/>
<gene>
    <name evidence="10" type="ORF">D7Z26_12250</name>
</gene>
<dbReference type="InterPro" id="IPR023214">
    <property type="entry name" value="HAD_sf"/>
</dbReference>
<dbReference type="Gene3D" id="3.40.50.1000">
    <property type="entry name" value="HAD superfamily/HAD-like"/>
    <property type="match status" value="1"/>
</dbReference>
<evidence type="ECO:0000313" key="11">
    <source>
        <dbReference type="Proteomes" id="UP000282076"/>
    </source>
</evidence>
<dbReference type="Pfam" id="PF00501">
    <property type="entry name" value="AMP-binding"/>
    <property type="match status" value="5"/>
</dbReference>
<dbReference type="GO" id="GO:0017000">
    <property type="term" value="P:antibiotic biosynthetic process"/>
    <property type="evidence" value="ECO:0007669"/>
    <property type="project" value="UniProtKB-KW"/>
</dbReference>
<dbReference type="InterPro" id="IPR036514">
    <property type="entry name" value="SGNH_hydro_sf"/>
</dbReference>
<dbReference type="PROSITE" id="PS00012">
    <property type="entry name" value="PHOSPHOPANTETHEINE"/>
    <property type="match status" value="5"/>
</dbReference>
<comment type="similarity">
    <text evidence="2">Belongs to the ATP-dependent AMP-binding enzyme family.</text>
</comment>
<dbReference type="Gene3D" id="3.30.300.30">
    <property type="match status" value="5"/>
</dbReference>
<dbReference type="InterPro" id="IPR006162">
    <property type="entry name" value="Ppantetheine_attach_site"/>
</dbReference>
<dbReference type="Gene3D" id="3.40.50.12780">
    <property type="entry name" value="N-terminal domain of ligase-like"/>
    <property type="match status" value="2"/>
</dbReference>
<dbReference type="InterPro" id="IPR023213">
    <property type="entry name" value="CAT-like_dom_sf"/>
</dbReference>
<dbReference type="InterPro" id="IPR010037">
    <property type="entry name" value="FkbH_domain"/>
</dbReference>
<dbReference type="SMART" id="SM00823">
    <property type="entry name" value="PKS_PP"/>
    <property type="match status" value="5"/>
</dbReference>
<dbReference type="Proteomes" id="UP000282076">
    <property type="component" value="Unassembled WGS sequence"/>
</dbReference>
<dbReference type="NCBIfam" id="NF004282">
    <property type="entry name" value="PRK05691.1"/>
    <property type="match status" value="7"/>
</dbReference>
<organism evidence="10 11">
    <name type="scientific">Cohnella endophytica</name>
    <dbReference type="NCBI Taxonomy" id="2419778"/>
    <lineage>
        <taxon>Bacteria</taxon>
        <taxon>Bacillati</taxon>
        <taxon>Bacillota</taxon>
        <taxon>Bacilli</taxon>
        <taxon>Bacillales</taxon>
        <taxon>Paenibacillaceae</taxon>
        <taxon>Cohnella</taxon>
    </lineage>
</organism>
<dbReference type="Gene3D" id="3.40.50.980">
    <property type="match status" value="6"/>
</dbReference>
<name>A0A494Y2N4_9BACL</name>
<dbReference type="EMBL" id="RBZM01000005">
    <property type="protein sequence ID" value="RKP54146.1"/>
    <property type="molecule type" value="Genomic_DNA"/>
</dbReference>
<feature type="domain" description="Carrier" evidence="9">
    <location>
        <begin position="1614"/>
        <end position="1689"/>
    </location>
</feature>
<dbReference type="PROSITE" id="PS00455">
    <property type="entry name" value="AMP_BINDING"/>
    <property type="match status" value="2"/>
</dbReference>
<dbReference type="NCBIfam" id="TIGR01681">
    <property type="entry name" value="HAD-SF-IIIC"/>
    <property type="match status" value="1"/>
</dbReference>
<evidence type="ECO:0000256" key="8">
    <source>
        <dbReference type="ARBA" id="ARBA00023268"/>
    </source>
</evidence>
<protein>
    <submittedName>
        <fullName evidence="10">Amino acid adenylation domain-containing protein</fullName>
    </submittedName>
</protein>
<dbReference type="PANTHER" id="PTHR45527">
    <property type="entry name" value="NONRIBOSOMAL PEPTIDE SYNTHETASE"/>
    <property type="match status" value="1"/>
</dbReference>
<feature type="domain" description="Carrier" evidence="9">
    <location>
        <begin position="5885"/>
        <end position="5959"/>
    </location>
</feature>
<dbReference type="FunFam" id="3.30.300.30:FF:000010">
    <property type="entry name" value="Enterobactin synthetase component F"/>
    <property type="match status" value="3"/>
</dbReference>
<dbReference type="InterPro" id="IPR010033">
    <property type="entry name" value="HAD_SF_ppase_IIIC"/>
</dbReference>